<dbReference type="EC" id="2.7.2.1" evidence="6"/>
<organism evidence="8 9">
    <name type="scientific">Alcanivorax nanhaiticus</name>
    <dbReference type="NCBI Taxonomy" id="1177154"/>
    <lineage>
        <taxon>Bacteria</taxon>
        <taxon>Pseudomonadati</taxon>
        <taxon>Pseudomonadota</taxon>
        <taxon>Gammaproteobacteria</taxon>
        <taxon>Oceanospirillales</taxon>
        <taxon>Alcanivoracaceae</taxon>
        <taxon>Alcanivorax</taxon>
    </lineage>
</organism>
<dbReference type="RefSeq" id="WP_052041363.1">
    <property type="nucleotide sequence ID" value="NZ_ARXV01000002.1"/>
</dbReference>
<proteinExistence type="inferred from homology"/>
<dbReference type="eggNOG" id="COG0282">
    <property type="taxonomic scope" value="Bacteria"/>
</dbReference>
<evidence type="ECO:0000256" key="2">
    <source>
        <dbReference type="ARBA" id="ARBA00022679"/>
    </source>
</evidence>
<dbReference type="AlphaFoldDB" id="A0A095SP63"/>
<reference evidence="8 9" key="1">
    <citation type="submission" date="2012-09" db="EMBL/GenBank/DDBJ databases">
        <title>Genome Sequence of alkane-degrading Bacterium Alcanivorax sp. 19-m-6.</title>
        <authorList>
            <person name="Lai Q."/>
            <person name="Shao Z."/>
        </authorList>
    </citation>
    <scope>NUCLEOTIDE SEQUENCE [LARGE SCALE GENOMIC DNA]</scope>
    <source>
        <strain evidence="8 9">19-m-6</strain>
    </source>
</reference>
<dbReference type="Pfam" id="PF00871">
    <property type="entry name" value="Acetate_kinase"/>
    <property type="match status" value="1"/>
</dbReference>
<dbReference type="OrthoDB" id="9802453at2"/>
<dbReference type="GO" id="GO:0000287">
    <property type="term" value="F:magnesium ion binding"/>
    <property type="evidence" value="ECO:0007669"/>
    <property type="project" value="UniProtKB-UniRule"/>
</dbReference>
<dbReference type="STRING" id="1177154.Y5S_00576"/>
<sequence length="389" mass="42764">MSSLPRYDKPVLLVLNPGSSSIKWSTHNVSALEYAGATVPVAIGQAGVGQSAAQTYPGAPPWLTDVLTNHDVRAVIIRVVHGGSEYLKPLPINDDNFRQLQTLIPLAPLHNKAAIELIEQLRNTRFSIPVFAVFDSEFFSDLPVLSQTYGLSVALTEKYRLRRYGFHGFAHESMVKHWEAVKPKAEHYTLVTAQLGSGCSMAAIRDGKPVDTTMGFTPNEGLLMRTRSGDIDPGLLTWLQWQEGWTPEDTDRVLNCESGWRGLSGGIDNMADLFASEQQEHQLAFDFFRYRFQKTLGAYFAILGGLDGVVLSGGIAENNIDICRRLLSGLSHLGIALKDPLARSPLPLLLSSPASPVQCWVVVADEAAAMLRSVQHHLSFENEFHSLAD</sequence>
<comment type="catalytic activity">
    <reaction evidence="6">
        <text>acetate + ATP = acetyl phosphate + ADP</text>
        <dbReference type="Rhea" id="RHEA:11352"/>
        <dbReference type="ChEBI" id="CHEBI:22191"/>
        <dbReference type="ChEBI" id="CHEBI:30089"/>
        <dbReference type="ChEBI" id="CHEBI:30616"/>
        <dbReference type="ChEBI" id="CHEBI:456216"/>
        <dbReference type="EC" id="2.7.2.1"/>
    </reaction>
</comment>
<dbReference type="InterPro" id="IPR043129">
    <property type="entry name" value="ATPase_NBD"/>
</dbReference>
<dbReference type="PANTHER" id="PTHR21060">
    <property type="entry name" value="ACETATE KINASE"/>
    <property type="match status" value="1"/>
</dbReference>
<comment type="similarity">
    <text evidence="1 6 7">Belongs to the acetokinase family.</text>
</comment>
<dbReference type="GO" id="GO:0005524">
    <property type="term" value="F:ATP binding"/>
    <property type="evidence" value="ECO:0007669"/>
    <property type="project" value="UniProtKB-KW"/>
</dbReference>
<dbReference type="PATRIC" id="fig|1177154.3.peg.586"/>
<dbReference type="InterPro" id="IPR023865">
    <property type="entry name" value="Aliphatic_acid_kinase_CS"/>
</dbReference>
<keyword evidence="9" id="KW-1185">Reference proteome</keyword>
<feature type="binding site" evidence="6">
    <location>
        <position position="366"/>
    </location>
    <ligand>
        <name>Mg(2+)</name>
        <dbReference type="ChEBI" id="CHEBI:18420"/>
    </ligand>
</feature>
<dbReference type="SUPFAM" id="SSF53067">
    <property type="entry name" value="Actin-like ATPase domain"/>
    <property type="match status" value="2"/>
</dbReference>
<dbReference type="EMBL" id="ARXV01000002">
    <property type="protein sequence ID" value="KGD66104.1"/>
    <property type="molecule type" value="Genomic_DNA"/>
</dbReference>
<dbReference type="Gene3D" id="3.30.420.40">
    <property type="match status" value="2"/>
</dbReference>
<keyword evidence="6" id="KW-0479">Metal-binding</keyword>
<dbReference type="HAMAP" id="MF_00020">
    <property type="entry name" value="Acetate_kinase"/>
    <property type="match status" value="1"/>
</dbReference>
<keyword evidence="2 6" id="KW-0808">Transferase</keyword>
<dbReference type="GO" id="GO:0006083">
    <property type="term" value="P:acetate metabolic process"/>
    <property type="evidence" value="ECO:0007669"/>
    <property type="project" value="TreeGrafter"/>
</dbReference>
<comment type="pathway">
    <text evidence="6">Metabolic intermediate biosynthesis; acetyl-CoA biosynthesis; acetyl-CoA from acetate: step 1/2.</text>
</comment>
<comment type="cofactor">
    <cofactor evidence="6">
        <name>Mg(2+)</name>
        <dbReference type="ChEBI" id="CHEBI:18420"/>
    </cofactor>
    <cofactor evidence="6">
        <name>Mn(2+)</name>
        <dbReference type="ChEBI" id="CHEBI:29035"/>
    </cofactor>
    <text evidence="6">Mg(2+). Can also accept Mn(2+).</text>
</comment>
<comment type="function">
    <text evidence="6">Catalyzes the formation of acetyl phosphate from acetate and ATP. Can also catalyze the reverse reaction.</text>
</comment>
<dbReference type="PROSITE" id="PS01075">
    <property type="entry name" value="ACETATE_KINASE_1"/>
    <property type="match status" value="1"/>
</dbReference>
<dbReference type="GO" id="GO:0006085">
    <property type="term" value="P:acetyl-CoA biosynthetic process"/>
    <property type="evidence" value="ECO:0007669"/>
    <property type="project" value="UniProtKB-UniRule"/>
</dbReference>
<dbReference type="InterPro" id="IPR000890">
    <property type="entry name" value="Aliphatic_acid_kin_short-chain"/>
</dbReference>
<name>A0A095SP63_9GAMM</name>
<dbReference type="Proteomes" id="UP000029444">
    <property type="component" value="Unassembled WGS sequence"/>
</dbReference>
<evidence type="ECO:0000256" key="3">
    <source>
        <dbReference type="ARBA" id="ARBA00022741"/>
    </source>
</evidence>
<dbReference type="GO" id="GO:0005737">
    <property type="term" value="C:cytoplasm"/>
    <property type="evidence" value="ECO:0007669"/>
    <property type="project" value="UniProtKB-SubCell"/>
</dbReference>
<dbReference type="InterPro" id="IPR004372">
    <property type="entry name" value="Ac/propionate_kinase"/>
</dbReference>
<dbReference type="UniPathway" id="UPA00340">
    <property type="reaction ID" value="UER00458"/>
</dbReference>
<feature type="binding site" evidence="6">
    <location>
        <position position="78"/>
    </location>
    <ligand>
        <name>substrate</name>
    </ligand>
</feature>
<keyword evidence="3 6" id="KW-0547">Nucleotide-binding</keyword>
<accession>A0A095SP63</accession>
<evidence type="ECO:0000256" key="7">
    <source>
        <dbReference type="RuleBase" id="RU003835"/>
    </source>
</evidence>
<dbReference type="GO" id="GO:0008776">
    <property type="term" value="F:acetate kinase activity"/>
    <property type="evidence" value="ECO:0007669"/>
    <property type="project" value="UniProtKB-UniRule"/>
</dbReference>
<dbReference type="PANTHER" id="PTHR21060:SF15">
    <property type="entry name" value="ACETATE KINASE-RELATED"/>
    <property type="match status" value="1"/>
</dbReference>
<keyword evidence="6" id="KW-0460">Magnesium</keyword>
<feature type="site" description="Transition state stabilizer" evidence="6">
    <location>
        <position position="167"/>
    </location>
</feature>
<keyword evidence="4 6" id="KW-0418">Kinase</keyword>
<evidence type="ECO:0000313" key="8">
    <source>
        <dbReference type="EMBL" id="KGD66104.1"/>
    </source>
</evidence>
<evidence type="ECO:0000256" key="4">
    <source>
        <dbReference type="ARBA" id="ARBA00022777"/>
    </source>
</evidence>
<comment type="subunit">
    <text evidence="6">Homodimer.</text>
</comment>
<feature type="active site" description="Proton donor/acceptor" evidence="6">
    <location>
        <position position="135"/>
    </location>
</feature>
<comment type="subcellular location">
    <subcellularLocation>
        <location evidence="6">Cytoplasm</location>
    </subcellularLocation>
</comment>
<comment type="caution">
    <text evidence="6">Lacks conserved residue(s) required for the propagation of feature annotation.</text>
</comment>
<dbReference type="PRINTS" id="PR00471">
    <property type="entry name" value="ACETATEKNASE"/>
</dbReference>
<keyword evidence="5 6" id="KW-0067">ATP-binding</keyword>
<keyword evidence="6" id="KW-0963">Cytoplasm</keyword>
<evidence type="ECO:0000256" key="6">
    <source>
        <dbReference type="HAMAP-Rule" id="MF_00020"/>
    </source>
</evidence>
<evidence type="ECO:0000256" key="5">
    <source>
        <dbReference type="ARBA" id="ARBA00022840"/>
    </source>
</evidence>
<feature type="site" description="Transition state stabilizer" evidence="6">
    <location>
        <position position="227"/>
    </location>
</feature>
<evidence type="ECO:0000256" key="1">
    <source>
        <dbReference type="ARBA" id="ARBA00008748"/>
    </source>
</evidence>
<protein>
    <recommendedName>
        <fullName evidence="6">Acetate kinase</fullName>
        <ecNumber evidence="6">2.7.2.1</ecNumber>
    </recommendedName>
    <alternativeName>
        <fullName evidence="6">Acetokinase</fullName>
    </alternativeName>
</protein>
<evidence type="ECO:0000313" key="9">
    <source>
        <dbReference type="Proteomes" id="UP000029444"/>
    </source>
</evidence>
<gene>
    <name evidence="6" type="primary">ackA</name>
    <name evidence="8" type="ORF">Y5S_00576</name>
</gene>
<comment type="caution">
    <text evidence="8">The sequence shown here is derived from an EMBL/GenBank/DDBJ whole genome shotgun (WGS) entry which is preliminary data.</text>
</comment>